<dbReference type="Proteomes" id="UP000663829">
    <property type="component" value="Unassembled WGS sequence"/>
</dbReference>
<sequence length="57" mass="7133">PNDARIFTQDDIIEKLKKNEYKRCWDHRSQVPYLFNKKKTYGYHMKIVIRWKSKQDM</sequence>
<dbReference type="Proteomes" id="UP000681722">
    <property type="component" value="Unassembled WGS sequence"/>
</dbReference>
<dbReference type="EMBL" id="CAJNOQ010027536">
    <property type="protein sequence ID" value="CAF1554343.1"/>
    <property type="molecule type" value="Genomic_DNA"/>
</dbReference>
<reference evidence="1" key="1">
    <citation type="submission" date="2021-02" db="EMBL/GenBank/DDBJ databases">
        <authorList>
            <person name="Nowell W R."/>
        </authorList>
    </citation>
    <scope>NUCLEOTIDE SEQUENCE</scope>
</reference>
<accession>A0A815X8M2</accession>
<feature type="non-terminal residue" evidence="1">
    <location>
        <position position="1"/>
    </location>
</feature>
<dbReference type="InterPro" id="IPR029070">
    <property type="entry name" value="Chitinase_insertion_sf"/>
</dbReference>
<organism evidence="1 3">
    <name type="scientific">Didymodactylos carnosus</name>
    <dbReference type="NCBI Taxonomy" id="1234261"/>
    <lineage>
        <taxon>Eukaryota</taxon>
        <taxon>Metazoa</taxon>
        <taxon>Spiralia</taxon>
        <taxon>Gnathifera</taxon>
        <taxon>Rotifera</taxon>
        <taxon>Eurotatoria</taxon>
        <taxon>Bdelloidea</taxon>
        <taxon>Philodinida</taxon>
        <taxon>Philodinidae</taxon>
        <taxon>Didymodactylos</taxon>
    </lineage>
</organism>
<evidence type="ECO:0000313" key="3">
    <source>
        <dbReference type="Proteomes" id="UP000663829"/>
    </source>
</evidence>
<dbReference type="EMBL" id="CAJOBC010093242">
    <property type="protein sequence ID" value="CAF4415611.1"/>
    <property type="molecule type" value="Genomic_DNA"/>
</dbReference>
<dbReference type="AlphaFoldDB" id="A0A815X8M2"/>
<dbReference type="Gene3D" id="3.10.50.10">
    <property type="match status" value="1"/>
</dbReference>
<gene>
    <name evidence="1" type="ORF">GPM918_LOCUS39394</name>
    <name evidence="2" type="ORF">SRO942_LOCUS40268</name>
</gene>
<evidence type="ECO:0000313" key="2">
    <source>
        <dbReference type="EMBL" id="CAF4415611.1"/>
    </source>
</evidence>
<proteinExistence type="predicted"/>
<protein>
    <submittedName>
        <fullName evidence="1">Uncharacterized protein</fullName>
    </submittedName>
</protein>
<name>A0A815X8M2_9BILA</name>
<keyword evidence="3" id="KW-1185">Reference proteome</keyword>
<evidence type="ECO:0000313" key="1">
    <source>
        <dbReference type="EMBL" id="CAF1554343.1"/>
    </source>
</evidence>
<comment type="caution">
    <text evidence="1">The sequence shown here is derived from an EMBL/GenBank/DDBJ whole genome shotgun (WGS) entry which is preliminary data.</text>
</comment>